<name>A0A3A8IR34_9BACT</name>
<dbReference type="Proteomes" id="UP000268094">
    <property type="component" value="Unassembled WGS sequence"/>
</dbReference>
<evidence type="ECO:0000313" key="2">
    <source>
        <dbReference type="Proteomes" id="UP000268094"/>
    </source>
</evidence>
<proteinExistence type="predicted"/>
<dbReference type="AlphaFoldDB" id="A0A3A8IR34"/>
<organism evidence="1 2">
    <name type="scientific">Corallococcus terminator</name>
    <dbReference type="NCBI Taxonomy" id="2316733"/>
    <lineage>
        <taxon>Bacteria</taxon>
        <taxon>Pseudomonadati</taxon>
        <taxon>Myxococcota</taxon>
        <taxon>Myxococcia</taxon>
        <taxon>Myxococcales</taxon>
        <taxon>Cystobacterineae</taxon>
        <taxon>Myxococcaceae</taxon>
        <taxon>Corallococcus</taxon>
    </lineage>
</organism>
<reference evidence="2" key="1">
    <citation type="submission" date="2018-09" db="EMBL/GenBank/DDBJ databases">
        <authorList>
            <person name="Livingstone P.G."/>
            <person name="Whitworth D.E."/>
        </authorList>
    </citation>
    <scope>NUCLEOTIDE SEQUENCE [LARGE SCALE GENOMIC DNA]</scope>
    <source>
        <strain evidence="2">CA054A</strain>
    </source>
</reference>
<dbReference type="OrthoDB" id="5478901at2"/>
<evidence type="ECO:0000313" key="1">
    <source>
        <dbReference type="EMBL" id="RKG84956.1"/>
    </source>
</evidence>
<gene>
    <name evidence="1" type="ORF">D7V88_20880</name>
</gene>
<dbReference type="RefSeq" id="WP_120542408.1">
    <property type="nucleotide sequence ID" value="NZ_RAVZ01000144.1"/>
</dbReference>
<protein>
    <submittedName>
        <fullName evidence="1">Uncharacterized protein</fullName>
    </submittedName>
</protein>
<comment type="caution">
    <text evidence="1">The sequence shown here is derived from an EMBL/GenBank/DDBJ whole genome shotgun (WGS) entry which is preliminary data.</text>
</comment>
<dbReference type="EMBL" id="RAVZ01000144">
    <property type="protein sequence ID" value="RKG84956.1"/>
    <property type="molecule type" value="Genomic_DNA"/>
</dbReference>
<accession>A0A3A8IR34</accession>
<sequence length="761" mass="82043">MSWSINVPAATTLDLALGDAAHGQAVCSAEAGVARAIPLSGGTVSLEAALRVPVELFNGQEDSDAHGIIGRPTGNTDGTEPEPLFTPDGAACWLKYAAELNAQASGEGSFPFVAVSGSGVVNVLVADYRRHAPSRTLGDALRNDVKTLRLPFLLEDVHALAVGDALSFQTRIQLKAGLSLSWPAVTSTVVASLARRVGGQVGLQLKAEVGVSLGGTLKLEDELRLVFSRMEGGSAFHVSIRKAVTSAVSAGMKVGVTLDVASPLLTALLKAVADTTQAQSVSKIVEGLDSGTLGTVLVPVATSLFGALGFKQELDGTLDTVKKVHTELKGLIENSVSTALQAGFEYEYAHTAGDATLMELEVPVDALSDVHAALISGDLVSIQRKTKDAWVRRYFHMRTTGMQRTRGFGLGWRDMFIAKVEDRKQLKAVTQHASRDHAHGPRRHAFQGMRSYQHEGWLAGNKVLQGIDFNAQMPAFSTRPSADAFDYAFFAQSRVEGTLSLQELADQARVWGALRDDAAVEPLSRLFQSVPRGTRVTARFEARLDAATFRKLLRKMGTDPELERQAFAVALARALPRDSVASRESPSVRQKLYAPLWNTYLLQQGKGWSKEFITNSVGAHLKKQLGAGGLVAWNWEQSRHSGGGPTAGTFMGVMEGASKYGGDTGGQPYGNIFVIWQRLTHALHDLQQAIDARSPLPEDPERSLIARAFEPLEDSGSNPFRLTATVAWFVELARHWGFREELQPLLGLKVGEQEELLLTSL</sequence>
<keyword evidence="2" id="KW-1185">Reference proteome</keyword>